<dbReference type="InterPro" id="IPR000253">
    <property type="entry name" value="FHA_dom"/>
</dbReference>
<dbReference type="InterPro" id="IPR050923">
    <property type="entry name" value="Cell_Proc_Reg/RNA_Proc"/>
</dbReference>
<dbReference type="Gene3D" id="2.60.200.20">
    <property type="match status" value="2"/>
</dbReference>
<feature type="domain" description="FHA" evidence="2">
    <location>
        <begin position="91"/>
        <end position="142"/>
    </location>
</feature>
<dbReference type="Gene3D" id="2.40.10.10">
    <property type="entry name" value="Trypsin-like serine proteases"/>
    <property type="match status" value="2"/>
</dbReference>
<organism evidence="3 4">
    <name type="scientific">Bacteroides cellulosilyticus</name>
    <dbReference type="NCBI Taxonomy" id="246787"/>
    <lineage>
        <taxon>Bacteria</taxon>
        <taxon>Pseudomonadati</taxon>
        <taxon>Bacteroidota</taxon>
        <taxon>Bacteroidia</taxon>
        <taxon>Bacteroidales</taxon>
        <taxon>Bacteroidaceae</taxon>
        <taxon>Bacteroides</taxon>
    </lineage>
</organism>
<feature type="domain" description="FHA" evidence="2">
    <location>
        <begin position="4"/>
        <end position="54"/>
    </location>
</feature>
<dbReference type="RefSeq" id="WP_256141681.1">
    <property type="nucleotide sequence ID" value="NZ_JANFZY010000034.1"/>
</dbReference>
<accession>A0AAW6LTG0</accession>
<reference evidence="3" key="1">
    <citation type="submission" date="2023-03" db="EMBL/GenBank/DDBJ databases">
        <title>DFI Biobank Strains.</title>
        <authorList>
            <person name="Mostad J."/>
            <person name="Paddock L."/>
            <person name="Medina S."/>
            <person name="Waligurski E."/>
            <person name="Barat B."/>
            <person name="Smith R."/>
            <person name="Burgo V."/>
            <person name="Metcalfe C."/>
            <person name="Woodson C."/>
            <person name="Sundararajan A."/>
            <person name="Ramaswamy R."/>
            <person name="Lin H."/>
            <person name="Pamer E.G."/>
        </authorList>
    </citation>
    <scope>NUCLEOTIDE SEQUENCE</scope>
    <source>
        <strain evidence="3">DFI.9.5</strain>
    </source>
</reference>
<evidence type="ECO:0000259" key="2">
    <source>
        <dbReference type="PROSITE" id="PS50006"/>
    </source>
</evidence>
<dbReference type="Pfam" id="PF13365">
    <property type="entry name" value="Trypsin_2"/>
    <property type="match status" value="1"/>
</dbReference>
<keyword evidence="1" id="KW-1133">Transmembrane helix</keyword>
<proteinExistence type="predicted"/>
<feature type="transmembrane region" description="Helical" evidence="1">
    <location>
        <begin position="177"/>
        <end position="198"/>
    </location>
</feature>
<dbReference type="InterPro" id="IPR009003">
    <property type="entry name" value="Peptidase_S1_PA"/>
</dbReference>
<dbReference type="PROSITE" id="PS50006">
    <property type="entry name" value="FHA_DOMAIN"/>
    <property type="match status" value="2"/>
</dbReference>
<dbReference type="InterPro" id="IPR008984">
    <property type="entry name" value="SMAD_FHA_dom_sf"/>
</dbReference>
<name>A0AAW6LTG0_9BACE</name>
<dbReference type="SUPFAM" id="SSF50494">
    <property type="entry name" value="Trypsin-like serine proteases"/>
    <property type="match status" value="1"/>
</dbReference>
<dbReference type="Proteomes" id="UP001221924">
    <property type="component" value="Unassembled WGS sequence"/>
</dbReference>
<dbReference type="SMART" id="SM00240">
    <property type="entry name" value="FHA"/>
    <property type="match status" value="2"/>
</dbReference>
<protein>
    <submittedName>
        <fullName evidence="3">FHA domain-containing protein</fullName>
    </submittedName>
</protein>
<evidence type="ECO:0000313" key="3">
    <source>
        <dbReference type="EMBL" id="MDE8693374.1"/>
    </source>
</evidence>
<keyword evidence="1" id="KW-0472">Membrane</keyword>
<evidence type="ECO:0000256" key="1">
    <source>
        <dbReference type="SAM" id="Phobius"/>
    </source>
</evidence>
<dbReference type="AlphaFoldDB" id="A0AAW6LTG0"/>
<comment type="caution">
    <text evidence="3">The sequence shown here is derived from an EMBL/GenBank/DDBJ whole genome shotgun (WGS) entry which is preliminary data.</text>
</comment>
<dbReference type="PANTHER" id="PTHR23308">
    <property type="entry name" value="NUCLEAR INHIBITOR OF PROTEIN PHOSPHATASE-1"/>
    <property type="match status" value="1"/>
</dbReference>
<evidence type="ECO:0000313" key="4">
    <source>
        <dbReference type="Proteomes" id="UP001221924"/>
    </source>
</evidence>
<dbReference type="SUPFAM" id="SSF49879">
    <property type="entry name" value="SMAD/FHA domain"/>
    <property type="match status" value="2"/>
</dbReference>
<dbReference type="InterPro" id="IPR043504">
    <property type="entry name" value="Peptidase_S1_PA_chymotrypsin"/>
</dbReference>
<dbReference type="Pfam" id="PF00498">
    <property type="entry name" value="FHA"/>
    <property type="match status" value="2"/>
</dbReference>
<keyword evidence="1" id="KW-0812">Transmembrane</keyword>
<sequence length="534" mass="59521">MRLLKIGRDASCDIVLHSDKVSSLHAEITILNNGDILLEDKNSRNGTFLMNKPIKAGTGITVRRGDAIRFADVELMWNQIPMPENNSNYKALFGVGTNFRNEIQISGNTVSRFHATLKIGKDGKAYIQDHSKNGTTVNGRKIPTGQNIKVKRSDAVVCGGVPVDIKQHIPARIWSKAIGVVVTTAILVGIVFGIKFIIDGEGKPKDYIQAVTYVHGYYHYNVKIVNDPFIQIMQQSNISDYPQEYSVGSDEAKNFGFIENGSDYGPIGYSGTAFFISKDGKMMTNRHIACPWEYITKEEKTQIDQKIRQLRDYWLPINSLRTSNEIDVFNNSDFLLKKYLMALYKSGMSISQISSLISGYKESPIEITGIHDYIAVGYADHNYNSIDEFERCTVLAESEDDKIDLAILQLNNKQTPATINKIVDISKATTDVKKVSPLEEAYYYIGYPLGTSLNLDNSDGGLQPRLNEVKVSRVPGRYEFDLQGEVFGGASGSPILDKNGHLIGVVNKSIRYTTMSKGVLAKHAKDLFDKIEKQ</sequence>
<dbReference type="CDD" id="cd00060">
    <property type="entry name" value="FHA"/>
    <property type="match status" value="2"/>
</dbReference>
<gene>
    <name evidence="3" type="ORF">PZH42_04595</name>
</gene>
<dbReference type="EMBL" id="JARFID010000003">
    <property type="protein sequence ID" value="MDE8693374.1"/>
    <property type="molecule type" value="Genomic_DNA"/>
</dbReference>